<dbReference type="InterPro" id="IPR040707">
    <property type="entry name" value="FGAR-AT_N"/>
</dbReference>
<evidence type="ECO:0000256" key="2">
    <source>
        <dbReference type="ARBA" id="ARBA00008608"/>
    </source>
</evidence>
<feature type="domain" description="PurM-like C-terminal" evidence="14">
    <location>
        <begin position="460"/>
        <end position="621"/>
    </location>
</feature>
<dbReference type="InterPro" id="IPR055181">
    <property type="entry name" value="FGAR-AT_PurM_N-like"/>
</dbReference>
<dbReference type="Pfam" id="PF22689">
    <property type="entry name" value="FGAR-AT_PurM_N-like"/>
    <property type="match status" value="1"/>
</dbReference>
<dbReference type="GO" id="GO:0004642">
    <property type="term" value="F:phosphoribosylformylglycinamidine synthase activity"/>
    <property type="evidence" value="ECO:0007669"/>
    <property type="project" value="UniProtKB-EC"/>
</dbReference>
<evidence type="ECO:0000313" key="19">
    <source>
        <dbReference type="Proteomes" id="UP000241769"/>
    </source>
</evidence>
<dbReference type="Gene3D" id="3.90.650.10">
    <property type="entry name" value="PurM-like C-terminal domain"/>
    <property type="match status" value="2"/>
</dbReference>
<evidence type="ECO:0000256" key="10">
    <source>
        <dbReference type="ARBA" id="ARBA00022962"/>
    </source>
</evidence>
<evidence type="ECO:0000256" key="5">
    <source>
        <dbReference type="ARBA" id="ARBA00022723"/>
    </source>
</evidence>
<dbReference type="GO" id="GO:0005737">
    <property type="term" value="C:cytoplasm"/>
    <property type="evidence" value="ECO:0007669"/>
    <property type="project" value="TreeGrafter"/>
</dbReference>
<name>A0A2P6NN58_9EUKA</name>
<dbReference type="CDD" id="cd02203">
    <property type="entry name" value="PurL_repeat1"/>
    <property type="match status" value="1"/>
</dbReference>
<dbReference type="Pfam" id="PF18076">
    <property type="entry name" value="FGAR-AT_N"/>
    <property type="match status" value="1"/>
</dbReference>
<dbReference type="InterPro" id="IPR010918">
    <property type="entry name" value="PurM-like_C_dom"/>
</dbReference>
<dbReference type="InterPro" id="IPR029062">
    <property type="entry name" value="Class_I_gatase-like"/>
</dbReference>
<evidence type="ECO:0000259" key="14">
    <source>
        <dbReference type="Pfam" id="PF02769"/>
    </source>
</evidence>
<dbReference type="PROSITE" id="PS51273">
    <property type="entry name" value="GATASE_TYPE_1"/>
    <property type="match status" value="1"/>
</dbReference>
<evidence type="ECO:0000313" key="18">
    <source>
        <dbReference type="EMBL" id="PRP85385.1"/>
    </source>
</evidence>
<keyword evidence="19" id="KW-1185">Reference proteome</keyword>
<evidence type="ECO:0000259" key="16">
    <source>
        <dbReference type="Pfam" id="PF18076"/>
    </source>
</evidence>
<dbReference type="OrthoDB" id="6666987at2759"/>
<evidence type="ECO:0000256" key="6">
    <source>
        <dbReference type="ARBA" id="ARBA00022741"/>
    </source>
</evidence>
<dbReference type="CDD" id="cd01740">
    <property type="entry name" value="GATase1_FGAR_AT"/>
    <property type="match status" value="1"/>
</dbReference>
<dbReference type="Pfam" id="PF13507">
    <property type="entry name" value="GATase_5"/>
    <property type="match status" value="1"/>
</dbReference>
<dbReference type="GO" id="GO:0005524">
    <property type="term" value="F:ATP binding"/>
    <property type="evidence" value="ECO:0007669"/>
    <property type="project" value="UniProtKB-KW"/>
</dbReference>
<gene>
    <name evidence="18" type="ORF">PROFUN_07093</name>
</gene>
<accession>A0A2P6NN58</accession>
<dbReference type="NCBIfam" id="NF003672">
    <property type="entry name" value="PRK05297.1"/>
    <property type="match status" value="1"/>
</dbReference>
<dbReference type="Pfam" id="PF18072">
    <property type="entry name" value="FGAR-AT_linker"/>
    <property type="match status" value="1"/>
</dbReference>
<dbReference type="InterPro" id="IPR036676">
    <property type="entry name" value="PurM-like_C_sf"/>
</dbReference>
<keyword evidence="5" id="KW-0479">Metal-binding</keyword>
<dbReference type="InterPro" id="IPR036921">
    <property type="entry name" value="PurM-like_N_sf"/>
</dbReference>
<dbReference type="Gene3D" id="3.40.50.880">
    <property type="match status" value="1"/>
</dbReference>
<evidence type="ECO:0000256" key="9">
    <source>
        <dbReference type="ARBA" id="ARBA00022842"/>
    </source>
</evidence>
<dbReference type="GO" id="GO:0046872">
    <property type="term" value="F:metal ion binding"/>
    <property type="evidence" value="ECO:0007669"/>
    <property type="project" value="UniProtKB-KW"/>
</dbReference>
<dbReference type="SMART" id="SM01211">
    <property type="entry name" value="GATase_5"/>
    <property type="match status" value="1"/>
</dbReference>
<keyword evidence="7" id="KW-0658">Purine biosynthesis</keyword>
<keyword evidence="4" id="KW-0436">Ligase</keyword>
<evidence type="ECO:0000256" key="1">
    <source>
        <dbReference type="ARBA" id="ARBA00004920"/>
    </source>
</evidence>
<dbReference type="InterPro" id="IPR036604">
    <property type="entry name" value="PurS-like_sf"/>
</dbReference>
<dbReference type="CDD" id="cd02204">
    <property type="entry name" value="PurL_repeat2"/>
    <property type="match status" value="1"/>
</dbReference>
<dbReference type="SUPFAM" id="SSF82697">
    <property type="entry name" value="PurS-like"/>
    <property type="match status" value="1"/>
</dbReference>
<keyword evidence="9" id="KW-0460">Magnesium</keyword>
<proteinExistence type="inferred from homology"/>
<reference evidence="18 19" key="1">
    <citation type="journal article" date="2018" name="Genome Biol. Evol.">
        <title>Multiple Roots of Fruiting Body Formation in Amoebozoa.</title>
        <authorList>
            <person name="Hillmann F."/>
            <person name="Forbes G."/>
            <person name="Novohradska S."/>
            <person name="Ferling I."/>
            <person name="Riege K."/>
            <person name="Groth M."/>
            <person name="Westermann M."/>
            <person name="Marz M."/>
            <person name="Spaller T."/>
            <person name="Winckler T."/>
            <person name="Schaap P."/>
            <person name="Glockner G."/>
        </authorList>
    </citation>
    <scope>NUCLEOTIDE SEQUENCE [LARGE SCALE GENOMIC DNA]</scope>
    <source>
        <strain evidence="18 19">Jena</strain>
    </source>
</reference>
<keyword evidence="8" id="KW-0067">ATP-binding</keyword>
<comment type="caution">
    <text evidence="18">The sequence shown here is derived from an EMBL/GenBank/DDBJ whole genome shotgun (WGS) entry which is preliminary data.</text>
</comment>
<dbReference type="SUPFAM" id="SSF56042">
    <property type="entry name" value="PurM C-terminal domain-like"/>
    <property type="match status" value="2"/>
</dbReference>
<dbReference type="SUPFAM" id="SSF55326">
    <property type="entry name" value="PurM N-terminal domain-like"/>
    <property type="match status" value="2"/>
</dbReference>
<dbReference type="UniPathway" id="UPA00074">
    <property type="reaction ID" value="UER00128"/>
</dbReference>
<evidence type="ECO:0000259" key="15">
    <source>
        <dbReference type="Pfam" id="PF18072"/>
    </source>
</evidence>
<dbReference type="EC" id="6.3.5.3" evidence="3"/>
<protein>
    <recommendedName>
        <fullName evidence="3">phosphoribosylformylglycinamidine synthase</fullName>
        <ecNumber evidence="3">6.3.5.3</ecNumber>
    </recommendedName>
    <alternativeName>
        <fullName evidence="12">Formylglycinamide ribonucleotide amidotransferase</fullName>
    </alternativeName>
    <alternativeName>
        <fullName evidence="11">Formylglycinamide ribotide amidotransferase</fullName>
    </alternativeName>
</protein>
<keyword evidence="10" id="KW-0315">Glutamine amidotransferase</keyword>
<dbReference type="FunFam" id="3.30.1330.10:FF:000007">
    <property type="entry name" value="Phosphoribosylformylglycinamidine synthase, putative"/>
    <property type="match status" value="1"/>
</dbReference>
<dbReference type="GO" id="GO:0006189">
    <property type="term" value="P:'de novo' IMP biosynthetic process"/>
    <property type="evidence" value="ECO:0007669"/>
    <property type="project" value="UniProtKB-UniPathway"/>
</dbReference>
<evidence type="ECO:0000256" key="11">
    <source>
        <dbReference type="ARBA" id="ARBA00029823"/>
    </source>
</evidence>
<evidence type="ECO:0000256" key="12">
    <source>
        <dbReference type="ARBA" id="ARBA00032632"/>
    </source>
</evidence>
<evidence type="ECO:0000256" key="3">
    <source>
        <dbReference type="ARBA" id="ARBA00012747"/>
    </source>
</evidence>
<feature type="domain" description="Phosphoribosylformylglycinamidine synthase linker" evidence="15">
    <location>
        <begin position="200"/>
        <end position="248"/>
    </location>
</feature>
<feature type="domain" description="Phosphoribosylformylglycinamidine synthase N-terminal" evidence="16">
    <location>
        <begin position="67"/>
        <end position="173"/>
    </location>
</feature>
<dbReference type="STRING" id="1890364.A0A2P6NN58"/>
<dbReference type="SUPFAM" id="SSF52317">
    <property type="entry name" value="Class I glutamine amidotransferase-like"/>
    <property type="match status" value="1"/>
</dbReference>
<dbReference type="PANTHER" id="PTHR10099">
    <property type="entry name" value="PHOSPHORIBOSYLFORMYLGLYCINAMIDINE SYNTHASE"/>
    <property type="match status" value="1"/>
</dbReference>
<dbReference type="SUPFAM" id="SSF109736">
    <property type="entry name" value="FGAM synthase PurL, linker domain"/>
    <property type="match status" value="1"/>
</dbReference>
<organism evidence="18 19">
    <name type="scientific">Planoprotostelium fungivorum</name>
    <dbReference type="NCBI Taxonomy" id="1890364"/>
    <lineage>
        <taxon>Eukaryota</taxon>
        <taxon>Amoebozoa</taxon>
        <taxon>Evosea</taxon>
        <taxon>Variosea</taxon>
        <taxon>Cavosteliida</taxon>
        <taxon>Cavosteliaceae</taxon>
        <taxon>Planoprotostelium</taxon>
    </lineage>
</organism>
<dbReference type="InterPro" id="IPR041609">
    <property type="entry name" value="PurL_linker"/>
</dbReference>
<feature type="domain" description="FGAR-AT PurM N-terminal-like" evidence="17">
    <location>
        <begin position="681"/>
        <end position="839"/>
    </location>
</feature>
<evidence type="ECO:0000259" key="17">
    <source>
        <dbReference type="Pfam" id="PF22689"/>
    </source>
</evidence>
<evidence type="ECO:0000256" key="8">
    <source>
        <dbReference type="ARBA" id="ARBA00022840"/>
    </source>
</evidence>
<comment type="similarity">
    <text evidence="2">In the N-terminal section; belongs to the FGAMS family.</text>
</comment>
<comment type="catalytic activity">
    <reaction evidence="13">
        <text>N(2)-formyl-N(1)-(5-phospho-beta-D-ribosyl)glycinamide + L-glutamine + ATP + H2O = 2-formamido-N(1)-(5-O-phospho-beta-D-ribosyl)acetamidine + L-glutamate + ADP + phosphate + H(+)</text>
        <dbReference type="Rhea" id="RHEA:17129"/>
        <dbReference type="ChEBI" id="CHEBI:15377"/>
        <dbReference type="ChEBI" id="CHEBI:15378"/>
        <dbReference type="ChEBI" id="CHEBI:29985"/>
        <dbReference type="ChEBI" id="CHEBI:30616"/>
        <dbReference type="ChEBI" id="CHEBI:43474"/>
        <dbReference type="ChEBI" id="CHEBI:58359"/>
        <dbReference type="ChEBI" id="CHEBI:147286"/>
        <dbReference type="ChEBI" id="CHEBI:147287"/>
        <dbReference type="ChEBI" id="CHEBI:456216"/>
        <dbReference type="EC" id="6.3.5.3"/>
    </reaction>
</comment>
<feature type="domain" description="PurM-like C-terminal" evidence="14">
    <location>
        <begin position="869"/>
        <end position="1000"/>
    </location>
</feature>
<dbReference type="Proteomes" id="UP000241769">
    <property type="component" value="Unassembled WGS sequence"/>
</dbReference>
<dbReference type="Gene3D" id="1.10.8.750">
    <property type="entry name" value="Phosphoribosylformylglycinamidine synthase, linker domain"/>
    <property type="match status" value="1"/>
</dbReference>
<dbReference type="FunFam" id="3.90.650.10:FF:000024">
    <property type="entry name" value="Phosphoribosylformylglycinamidine synthase"/>
    <property type="match status" value="1"/>
</dbReference>
<comment type="pathway">
    <text evidence="1">Purine metabolism; IMP biosynthesis via de novo pathway; 5-amino-1-(5-phospho-D-ribosyl)imidazole from N(2)-formyl-N(1)-(5-phospho-D-ribosyl)glycinamide: step 1/2.</text>
</comment>
<sequence>MFTQTWEALGKRGTSGSGFGNFVVVLGSSQNQMTIQRAFRRPGVATFVRDNLAARVKSGIELVDTEQCFYIEAQNELTAAQWEVLSWLLSETFEPEGFSVGTSLLQVGPRLSFSTAWSTNAVSICHACGLKDVVRVERSIRYLLRSSSEMTTEQTEAFLNLVQDRMTEAHYTEPLQSFETGAKPQPVRRIEILERGRVALDEINDEMGLAFDEHDMEMYINLFKELGRNPTNVELFDLAQSNSEHSRHWYFRGRMVIDGDEKEETLMHVVKSTLKEDTNSLIAFCDNSSVIKGFPIQTLLPQNPGNPSPFEEKTVDYDLLFTAETHNFPTGVAPKPGAETGTGGRIRDTHATGRGSLVVAGTACYCVGNLNIPNYNLPWEDPKLKYPDNLATPLDIEIEASNGASDYGNKFGEPVIQGYTRSFGLVLPNGERREWIKPIMFTGGVGQMSREHLTKGQPEVGMVVTKIGGPAYRIGMGGGSASSLVGGANQSHLDFNAVQRGDAEMGQKLNRVIRACVELGGVNPIVSIHDQGAGGSANVLKEIVEPQGAKLDIRKTLTKGQIQVGDNTMSVLEIWGAEYQEQDALLIRPESQALFESLCQRENLPVAFLGSVTGDGNIVVVDSQDNSTPVDLPLEKVLGKMPAKVFPSNHVETVLAPISIPQEETLQSSLQRVLRNLSVGSKLFLTNKVDRSVTGLIAQQQCVGPLQLPLSNVAVIAQSHFSTTGAAISIGEQPIKGLIDCASMGRMTVGESLTNLVWAPITKLEDVKASGNWMWAAKLPGEGANLWDAAQAMRDMMCTLGIAIDGGKDSLSMAARVPASADRAAELVKSPGTLVISNYVSCPDITNVITPDIKKAGQSNILFVDLSGGKNRLGGSALAQVYGQVGDVSPDVENVELLINAFNTTQKLIQQKLISSGHDRSDGGLITTLLEMAFAGNCGLDLTFNNLNSKSQLMDVLSVFYSEELGLVYEVTDANLAAVEKVLRESNVTYVNLGRTVVEGQILFKDAEGKVLLQDKTAKLRDDWNETSHRLELLQVNPKCAEEERKVLSTRKGLNFSPLQNFQLPSIYKSVDGVRPRIAVLRQEGSNGDREMTSAFFQAGFECWDINMSDLSSGKVTLDRFRGVAFVGGFSYADVMDSAKGWAGVIRYDDRLSGQFQHFLKRQDTFSLGVCNGCQLASLLGWVPFPDTDLSVDQPRFIDNVSGRFESRFLSIKVRQSPSVLLRGLEGATLGVWSSHGSGQLRATPEVLNKIKSLDLAPLRYVDDQGEETTSYPHNPNGSVEGIAGLCSNNGRHLAMMPHPERSFLQWQYPYLPEQWKSSGVETTYSPWFKMFQNAYNFCMEQQQ</sequence>
<dbReference type="Gene3D" id="3.30.1330.10">
    <property type="entry name" value="PurM-like, N-terminal domain"/>
    <property type="match status" value="2"/>
</dbReference>
<dbReference type="Pfam" id="PF02769">
    <property type="entry name" value="AIRS_C"/>
    <property type="match status" value="2"/>
</dbReference>
<dbReference type="PANTHER" id="PTHR10099:SF1">
    <property type="entry name" value="PHOSPHORIBOSYLFORMYLGLYCINAMIDINE SYNTHASE"/>
    <property type="match status" value="1"/>
</dbReference>
<dbReference type="HAMAP" id="MF_00419">
    <property type="entry name" value="PurL_1"/>
    <property type="match status" value="1"/>
</dbReference>
<evidence type="ECO:0000256" key="7">
    <source>
        <dbReference type="ARBA" id="ARBA00022755"/>
    </source>
</evidence>
<keyword evidence="6" id="KW-0547">Nucleotide-binding</keyword>
<dbReference type="FunFam" id="3.30.1330.10:FF:000009">
    <property type="entry name" value="Probable phosphoribosylformylglycinamidine synthase"/>
    <property type="match status" value="1"/>
</dbReference>
<dbReference type="InParanoid" id="A0A2P6NN58"/>
<dbReference type="EMBL" id="MDYQ01000046">
    <property type="protein sequence ID" value="PRP85385.1"/>
    <property type="molecule type" value="Genomic_DNA"/>
</dbReference>
<dbReference type="FunCoup" id="A0A2P6NN58">
    <property type="interactions" value="680"/>
</dbReference>
<evidence type="ECO:0000256" key="13">
    <source>
        <dbReference type="ARBA" id="ARBA00052585"/>
    </source>
</evidence>
<dbReference type="FunFam" id="1.10.8.750:FF:000001">
    <property type="entry name" value="Putative phosphoribosylformylglycinamidine synthase"/>
    <property type="match status" value="1"/>
</dbReference>
<evidence type="ECO:0000256" key="4">
    <source>
        <dbReference type="ARBA" id="ARBA00022598"/>
    </source>
</evidence>
<dbReference type="NCBIfam" id="TIGR01735">
    <property type="entry name" value="FGAM_synt"/>
    <property type="match status" value="1"/>
</dbReference>
<dbReference type="InterPro" id="IPR010073">
    <property type="entry name" value="PurL_large"/>
</dbReference>